<keyword evidence="1" id="KW-0812">Transmembrane</keyword>
<feature type="transmembrane region" description="Helical" evidence="1">
    <location>
        <begin position="165"/>
        <end position="184"/>
    </location>
</feature>
<dbReference type="AlphaFoldDB" id="A0A346Y4M3"/>
<feature type="transmembrane region" description="Helical" evidence="1">
    <location>
        <begin position="131"/>
        <end position="153"/>
    </location>
</feature>
<sequence>MNPVFPLIAIAVAWTFAGQLGRQWWDRRRDHALAWALSLFLFGLGHVAVLIGLTAGWSSPTFGIYWLSGALLNVPLLAIGQLHLLDRKRSVIWWTLAGLAVLWNVVFTITATYDTAVLEAATGGIPAGSEVLAGTTAYALLRPMTYTFAIVVIGSVYSAVKMKKWALLLIAVGTTVAAAGSSVIGSSVDYLFPVLSAVGVLLMYTGFRTVSAPARTSEPATATA</sequence>
<organism evidence="2 3">
    <name type="scientific">Euzebya pacifica</name>
    <dbReference type="NCBI Taxonomy" id="1608957"/>
    <lineage>
        <taxon>Bacteria</taxon>
        <taxon>Bacillati</taxon>
        <taxon>Actinomycetota</taxon>
        <taxon>Nitriliruptoria</taxon>
        <taxon>Euzebyales</taxon>
    </lineage>
</organism>
<evidence type="ECO:0000313" key="2">
    <source>
        <dbReference type="EMBL" id="AXV09420.1"/>
    </source>
</evidence>
<proteinExistence type="predicted"/>
<protein>
    <submittedName>
        <fullName evidence="2">Uncharacterized protein</fullName>
    </submittedName>
</protein>
<keyword evidence="1" id="KW-0472">Membrane</keyword>
<evidence type="ECO:0000256" key="1">
    <source>
        <dbReference type="SAM" id="Phobius"/>
    </source>
</evidence>
<dbReference type="Proteomes" id="UP000264006">
    <property type="component" value="Chromosome"/>
</dbReference>
<dbReference type="OrthoDB" id="2374775at2"/>
<feature type="transmembrane region" description="Helical" evidence="1">
    <location>
        <begin position="6"/>
        <end position="25"/>
    </location>
</feature>
<dbReference type="RefSeq" id="WP_114593604.1">
    <property type="nucleotide sequence ID" value="NZ_CAXIBR010000067.1"/>
</dbReference>
<dbReference type="KEGG" id="euz:DVS28_a4759"/>
<name>A0A346Y4M3_9ACTN</name>
<accession>A0A346Y4M3</accession>
<dbReference type="EMBL" id="CP031165">
    <property type="protein sequence ID" value="AXV09420.1"/>
    <property type="molecule type" value="Genomic_DNA"/>
</dbReference>
<keyword evidence="1" id="KW-1133">Transmembrane helix</keyword>
<gene>
    <name evidence="2" type="ORF">DVS28_a4759</name>
</gene>
<feature type="transmembrane region" description="Helical" evidence="1">
    <location>
        <begin position="190"/>
        <end position="207"/>
    </location>
</feature>
<keyword evidence="3" id="KW-1185">Reference proteome</keyword>
<feature type="transmembrane region" description="Helical" evidence="1">
    <location>
        <begin position="63"/>
        <end position="84"/>
    </location>
</feature>
<reference evidence="2 3" key="1">
    <citation type="submission" date="2018-09" db="EMBL/GenBank/DDBJ databases">
        <title>Complete genome sequence of Euzebya sp. DY32-46 isolated from seawater of Pacific Ocean.</title>
        <authorList>
            <person name="Xu L."/>
            <person name="Wu Y.-H."/>
            <person name="Xu X.-W."/>
        </authorList>
    </citation>
    <scope>NUCLEOTIDE SEQUENCE [LARGE SCALE GENOMIC DNA]</scope>
    <source>
        <strain evidence="2 3">DY32-46</strain>
    </source>
</reference>
<feature type="transmembrane region" description="Helical" evidence="1">
    <location>
        <begin position="91"/>
        <end position="111"/>
    </location>
</feature>
<evidence type="ECO:0000313" key="3">
    <source>
        <dbReference type="Proteomes" id="UP000264006"/>
    </source>
</evidence>
<feature type="transmembrane region" description="Helical" evidence="1">
    <location>
        <begin position="32"/>
        <end position="57"/>
    </location>
</feature>